<feature type="signal peptide" evidence="2">
    <location>
        <begin position="1"/>
        <end position="26"/>
    </location>
</feature>
<evidence type="ECO:0000256" key="2">
    <source>
        <dbReference type="SAM" id="SignalP"/>
    </source>
</evidence>
<feature type="compositionally biased region" description="Pro residues" evidence="1">
    <location>
        <begin position="25"/>
        <end position="39"/>
    </location>
</feature>
<feature type="region of interest" description="Disordered" evidence="1">
    <location>
        <begin position="20"/>
        <end position="85"/>
    </location>
</feature>
<keyword evidence="4" id="KW-1185">Reference proteome</keyword>
<sequence>MTRRRRLALAALAVVLLTGCTPAPSAGPPSGPTPSPGPATPGAATASPAPSETADPEPTTTNTLPPPPAPTGPAPSRAGDLDADALPVPAGWRTVVREGGAEEGFEGNGTWVRARDPRYAAQDVITLGCADVTRDDYPDPVAALEGSYVDDGGAPGVGVALDFADEAAATAYWQRYTAQVGACQDLDEPVRTTLEADLPGLVDRRTYPDDGQWTEVGRRSGARVTLVILSDDGHRITRAQARTLLEQLA</sequence>
<gene>
    <name evidence="3" type="ORF">JOF54_003167</name>
</gene>
<evidence type="ECO:0008006" key="5">
    <source>
        <dbReference type="Google" id="ProtNLM"/>
    </source>
</evidence>
<feature type="compositionally biased region" description="Pro residues" evidence="1">
    <location>
        <begin position="64"/>
        <end position="73"/>
    </location>
</feature>
<accession>A0ABS4ZBX7</accession>
<organism evidence="3 4">
    <name type="scientific">Microlunatus capsulatus</name>
    <dbReference type="NCBI Taxonomy" id="99117"/>
    <lineage>
        <taxon>Bacteria</taxon>
        <taxon>Bacillati</taxon>
        <taxon>Actinomycetota</taxon>
        <taxon>Actinomycetes</taxon>
        <taxon>Propionibacteriales</taxon>
        <taxon>Propionibacteriaceae</taxon>
        <taxon>Microlunatus</taxon>
    </lineage>
</organism>
<name>A0ABS4ZBX7_9ACTN</name>
<proteinExistence type="predicted"/>
<feature type="chain" id="PRO_5047526851" description="PknH-like extracellular domain-containing protein" evidence="2">
    <location>
        <begin position="27"/>
        <end position="249"/>
    </location>
</feature>
<dbReference type="Proteomes" id="UP000758168">
    <property type="component" value="Unassembled WGS sequence"/>
</dbReference>
<feature type="compositionally biased region" description="Low complexity" evidence="1">
    <location>
        <begin position="40"/>
        <end position="63"/>
    </location>
</feature>
<evidence type="ECO:0000313" key="3">
    <source>
        <dbReference type="EMBL" id="MBP2418245.1"/>
    </source>
</evidence>
<dbReference type="RefSeq" id="WP_210057600.1">
    <property type="nucleotide sequence ID" value="NZ_BAAAMH010000010.1"/>
</dbReference>
<keyword evidence="2" id="KW-0732">Signal</keyword>
<reference evidence="3 4" key="1">
    <citation type="submission" date="2021-03" db="EMBL/GenBank/DDBJ databases">
        <title>Sequencing the genomes of 1000 actinobacteria strains.</title>
        <authorList>
            <person name="Klenk H.-P."/>
        </authorList>
    </citation>
    <scope>NUCLEOTIDE SEQUENCE [LARGE SCALE GENOMIC DNA]</scope>
    <source>
        <strain evidence="3 4">DSM 12936</strain>
    </source>
</reference>
<protein>
    <recommendedName>
        <fullName evidence="5">PknH-like extracellular domain-containing protein</fullName>
    </recommendedName>
</protein>
<dbReference type="EMBL" id="JAGIOB010000001">
    <property type="protein sequence ID" value="MBP2418245.1"/>
    <property type="molecule type" value="Genomic_DNA"/>
</dbReference>
<dbReference type="PROSITE" id="PS51257">
    <property type="entry name" value="PROKAR_LIPOPROTEIN"/>
    <property type="match status" value="1"/>
</dbReference>
<evidence type="ECO:0000256" key="1">
    <source>
        <dbReference type="SAM" id="MobiDB-lite"/>
    </source>
</evidence>
<comment type="caution">
    <text evidence="3">The sequence shown here is derived from an EMBL/GenBank/DDBJ whole genome shotgun (WGS) entry which is preliminary data.</text>
</comment>
<evidence type="ECO:0000313" key="4">
    <source>
        <dbReference type="Proteomes" id="UP000758168"/>
    </source>
</evidence>